<dbReference type="GO" id="GO:0008897">
    <property type="term" value="F:holo-[acyl-carrier-protein] synthase activity"/>
    <property type="evidence" value="ECO:0007669"/>
    <property type="project" value="InterPro"/>
</dbReference>
<reference evidence="3 4" key="1">
    <citation type="submission" date="2016-10" db="EMBL/GenBank/DDBJ databases">
        <authorList>
            <person name="de Groot N.N."/>
        </authorList>
    </citation>
    <scope>NUCLEOTIDE SEQUENCE [LARGE SCALE GENOMIC DNA]</scope>
    <source>
        <strain evidence="3 4">Nm13</strain>
    </source>
</reference>
<dbReference type="InterPro" id="IPR008278">
    <property type="entry name" value="4-PPantetheinyl_Trfase_dom"/>
</dbReference>
<evidence type="ECO:0000313" key="3">
    <source>
        <dbReference type="EMBL" id="SEF77632.1"/>
    </source>
</evidence>
<proteinExistence type="predicted"/>
<dbReference type="Pfam" id="PF01648">
    <property type="entry name" value="ACPS"/>
    <property type="match status" value="1"/>
</dbReference>
<dbReference type="InterPro" id="IPR037143">
    <property type="entry name" value="4-PPantetheinyl_Trfase_dom_sf"/>
</dbReference>
<dbReference type="RefSeq" id="WP_103966290.1">
    <property type="nucleotide sequence ID" value="NZ_FNUX01000009.1"/>
</dbReference>
<dbReference type="OrthoDB" id="9808281at2"/>
<dbReference type="GO" id="GO:0000287">
    <property type="term" value="F:magnesium ion binding"/>
    <property type="evidence" value="ECO:0007669"/>
    <property type="project" value="InterPro"/>
</dbReference>
<name>A0A1H5UR99_9PROT</name>
<dbReference type="EMBL" id="FNUX01000009">
    <property type="protein sequence ID" value="SEF77632.1"/>
    <property type="molecule type" value="Genomic_DNA"/>
</dbReference>
<dbReference type="Gene3D" id="3.90.470.20">
    <property type="entry name" value="4'-phosphopantetheinyl transferase domain"/>
    <property type="match status" value="1"/>
</dbReference>
<sequence length="135" mass="15537">MIGYKNEYKIDSIPQLPRQFRYASANIGVDIEYCHRDVSNLWVHVLSSEECAQGIWSNRNFIDLWVIKESILKALGFGISEYLPAITVLPNNDGSYRVMHDQRDWTEIKAWTIEAPAHYAAAFALTNQRNYLVGN</sequence>
<dbReference type="AlphaFoldDB" id="A0A1H5UR99"/>
<evidence type="ECO:0000313" key="4">
    <source>
        <dbReference type="Proteomes" id="UP000236753"/>
    </source>
</evidence>
<dbReference type="Proteomes" id="UP000236753">
    <property type="component" value="Unassembled WGS sequence"/>
</dbReference>
<accession>A0A1H5UR99</accession>
<protein>
    <submittedName>
        <fullName evidence="3">4'-phosphopantetheinyl transferase</fullName>
    </submittedName>
</protein>
<dbReference type="SUPFAM" id="SSF56214">
    <property type="entry name" value="4'-phosphopantetheinyl transferase"/>
    <property type="match status" value="1"/>
</dbReference>
<feature type="domain" description="4'-phosphopantetheinyl transferase" evidence="2">
    <location>
        <begin position="27"/>
        <end position="123"/>
    </location>
</feature>
<evidence type="ECO:0000256" key="1">
    <source>
        <dbReference type="ARBA" id="ARBA00022679"/>
    </source>
</evidence>
<gene>
    <name evidence="3" type="ORF">SAMN05216334_1096</name>
</gene>
<organism evidence="3 4">
    <name type="scientific">Nitrosomonas ureae</name>
    <dbReference type="NCBI Taxonomy" id="44577"/>
    <lineage>
        <taxon>Bacteria</taxon>
        <taxon>Pseudomonadati</taxon>
        <taxon>Pseudomonadota</taxon>
        <taxon>Betaproteobacteria</taxon>
        <taxon>Nitrosomonadales</taxon>
        <taxon>Nitrosomonadaceae</taxon>
        <taxon>Nitrosomonas</taxon>
    </lineage>
</organism>
<keyword evidence="1 3" id="KW-0808">Transferase</keyword>
<evidence type="ECO:0000259" key="2">
    <source>
        <dbReference type="Pfam" id="PF01648"/>
    </source>
</evidence>